<dbReference type="EMBL" id="LAZR01017287">
    <property type="protein sequence ID" value="KKM01049.1"/>
    <property type="molecule type" value="Genomic_DNA"/>
</dbReference>
<feature type="non-terminal residue" evidence="2">
    <location>
        <position position="107"/>
    </location>
</feature>
<feature type="region of interest" description="Disordered" evidence="1">
    <location>
        <begin position="79"/>
        <end position="107"/>
    </location>
</feature>
<sequence>MPQDKLDPKALEAAVNLVRDTLHYASSYASANNDEDGVFYKQALEAAKAFSAIDAADLVPFTDGAAVRERMSQELELAQIQARQDRKERDEARREAEETNQAFATLM</sequence>
<comment type="caution">
    <text evidence="2">The sequence shown here is derived from an EMBL/GenBank/DDBJ whole genome shotgun (WGS) entry which is preliminary data.</text>
</comment>
<proteinExistence type="predicted"/>
<organism evidence="2">
    <name type="scientific">marine sediment metagenome</name>
    <dbReference type="NCBI Taxonomy" id="412755"/>
    <lineage>
        <taxon>unclassified sequences</taxon>
        <taxon>metagenomes</taxon>
        <taxon>ecological metagenomes</taxon>
    </lineage>
</organism>
<reference evidence="2" key="1">
    <citation type="journal article" date="2015" name="Nature">
        <title>Complex archaea that bridge the gap between prokaryotes and eukaryotes.</title>
        <authorList>
            <person name="Spang A."/>
            <person name="Saw J.H."/>
            <person name="Jorgensen S.L."/>
            <person name="Zaremba-Niedzwiedzka K."/>
            <person name="Martijn J."/>
            <person name="Lind A.E."/>
            <person name="van Eijk R."/>
            <person name="Schleper C."/>
            <person name="Guy L."/>
            <person name="Ettema T.J."/>
        </authorList>
    </citation>
    <scope>NUCLEOTIDE SEQUENCE</scope>
</reference>
<protein>
    <submittedName>
        <fullName evidence="2">Uncharacterized protein</fullName>
    </submittedName>
</protein>
<name>A0A0F9GQG8_9ZZZZ</name>
<dbReference type="AlphaFoldDB" id="A0A0F9GQG8"/>
<gene>
    <name evidence="2" type="ORF">LCGC14_1798390</name>
</gene>
<evidence type="ECO:0000313" key="2">
    <source>
        <dbReference type="EMBL" id="KKM01049.1"/>
    </source>
</evidence>
<accession>A0A0F9GQG8</accession>
<evidence type="ECO:0000256" key="1">
    <source>
        <dbReference type="SAM" id="MobiDB-lite"/>
    </source>
</evidence>
<feature type="compositionally biased region" description="Basic and acidic residues" evidence="1">
    <location>
        <begin position="83"/>
        <end position="97"/>
    </location>
</feature>